<gene>
    <name evidence="5" type="ORF">AKJ09_04768</name>
</gene>
<dbReference type="InterPro" id="IPR002182">
    <property type="entry name" value="NB-ARC"/>
</dbReference>
<dbReference type="GO" id="GO:0000160">
    <property type="term" value="P:phosphorelay signal transduction system"/>
    <property type="evidence" value="ECO:0007669"/>
    <property type="project" value="InterPro"/>
</dbReference>
<dbReference type="STRING" id="1391654.AKJ09_04768"/>
<evidence type="ECO:0000256" key="3">
    <source>
        <dbReference type="SAM" id="MobiDB-lite"/>
    </source>
</evidence>
<dbReference type="SMART" id="SM00382">
    <property type="entry name" value="AAA"/>
    <property type="match status" value="1"/>
</dbReference>
<evidence type="ECO:0000313" key="5">
    <source>
        <dbReference type="EMBL" id="AKU98104.1"/>
    </source>
</evidence>
<name>A0A0K1PY83_9BACT</name>
<organism evidence="5 6">
    <name type="scientific">Labilithrix luteola</name>
    <dbReference type="NCBI Taxonomy" id="1391654"/>
    <lineage>
        <taxon>Bacteria</taxon>
        <taxon>Pseudomonadati</taxon>
        <taxon>Myxococcota</taxon>
        <taxon>Polyangia</taxon>
        <taxon>Polyangiales</taxon>
        <taxon>Labilitrichaceae</taxon>
        <taxon>Labilithrix</taxon>
    </lineage>
</organism>
<dbReference type="Gene3D" id="1.10.10.10">
    <property type="entry name" value="Winged helix-like DNA-binding domain superfamily/Winged helix DNA-binding domain"/>
    <property type="match status" value="1"/>
</dbReference>
<sequence length="1016" mass="109528">MDAGRDDTLVEVLGRDRDISELRALLIRNRVVQVYGAAGVGKTTLVLEACRSAAAEGQLPPLVAVSMAGASARREAVERIADALGESRPDPSAASLDSLSTMLARAPRTLVWDDLDERSDAVLDMVRRFAMHEGTARIVIVSRRAVTTRDTSLRAPAFQVRPLAREDALRLVHAIEAKRGRSLADDLVEATGGNPFFIRVALAQSSVPRVVADTSAAIRHTMETLSSDAGRQLLGVLAAAKAPLDEEELVRLANKGGRDALDNLRKHLLVERDGEKIGIVEAAIEPAREVLGEPTAEDWGLVAKVAESSLAASARDEVALVSAARAQLELGDPEIALRLIQQHPMARVMVPISVIERLLRDVASRSPAHAPLALRLLAREHLRASDYEAARRTLDEVPRPKTREEAERLALLRAESHIRAGEPEAARHALEALDAIGDGAPKKAGAGKKGPSRNAKAGKVPGESPGLALTRAQLSILRGELEAARVTLEALAPETAGVPQLEARRAVELASSYLYEEDYAQTHAWTTRARAAQKAAGVPIEPVATLLDIHALLGLGEVDRALELVNSEARGRPFAKLFELAALIRRGEHKRALEGADMALALLDRQADILFRCILARDLLRACIGTGDFARAERMLRLLEIGAGEPGLAAFVPICDADRALLAEAEGDFTRARQRIEVAYERIPNSPFIAIDHDVLHGKVPEVDTKTPGVVHAYAMLRKAELLLTTGALEEALESAEAAEHVYARTRLQHELARARLARAEALARLVRDGAEGERAAWAARAADALAGCEDVAQKGGYAPILASAAIVRAALAESRGDLLAFRASLDAAVRLAGEGIDAALTRAATQAGVAVPPRRSTATRRPFEARIERLGVAKNAEVVWRIGPRGYLTAETAEPPERVACVVDLDGRHVRSGARELELPEQRLVLLSVLAEAGDRGITLEEIFARVWGGAFHPLRHRNAVYVALARLKDSLRPFTRDLSIAYHGERYRLSGPHPVAVRRKADREGVRAALGTDE</sequence>
<feature type="region of interest" description="Disordered" evidence="3">
    <location>
        <begin position="438"/>
        <end position="464"/>
    </location>
</feature>
<evidence type="ECO:0000313" key="6">
    <source>
        <dbReference type="Proteomes" id="UP000064967"/>
    </source>
</evidence>
<dbReference type="InterPro" id="IPR027417">
    <property type="entry name" value="P-loop_NTPase"/>
</dbReference>
<keyword evidence="1 2" id="KW-0238">DNA-binding</keyword>
<keyword evidence="6" id="KW-1185">Reference proteome</keyword>
<feature type="DNA-binding region" description="OmpR/PhoB-type" evidence="2">
    <location>
        <begin position="891"/>
        <end position="993"/>
    </location>
</feature>
<dbReference type="PROSITE" id="PS51755">
    <property type="entry name" value="OMPR_PHOB"/>
    <property type="match status" value="1"/>
</dbReference>
<reference evidence="5 6" key="1">
    <citation type="submission" date="2015-08" db="EMBL/GenBank/DDBJ databases">
        <authorList>
            <person name="Babu N.S."/>
            <person name="Beckwith C.J."/>
            <person name="Beseler K.G."/>
            <person name="Brison A."/>
            <person name="Carone J.V."/>
            <person name="Caskin T.P."/>
            <person name="Diamond M."/>
            <person name="Durham M.E."/>
            <person name="Foxe J.M."/>
            <person name="Go M."/>
            <person name="Henderson B.A."/>
            <person name="Jones I.B."/>
            <person name="McGettigan J.A."/>
            <person name="Micheletti S.J."/>
            <person name="Nasrallah M.E."/>
            <person name="Ortiz D."/>
            <person name="Piller C.R."/>
            <person name="Privatt S.R."/>
            <person name="Schneider S.L."/>
            <person name="Sharp S."/>
            <person name="Smith T.C."/>
            <person name="Stanton J.D."/>
            <person name="Ullery H.E."/>
            <person name="Wilson R.J."/>
            <person name="Serrano M.G."/>
            <person name="Buck G."/>
            <person name="Lee V."/>
            <person name="Wang Y."/>
            <person name="Carvalho R."/>
            <person name="Voegtly L."/>
            <person name="Shi R."/>
            <person name="Duckworth R."/>
            <person name="Johnson A."/>
            <person name="Loviza R."/>
            <person name="Walstead R."/>
            <person name="Shah Z."/>
            <person name="Kiflezghi M."/>
            <person name="Wade K."/>
            <person name="Ball S.L."/>
            <person name="Bradley K.W."/>
            <person name="Asai D.J."/>
            <person name="Bowman C.A."/>
            <person name="Russell D.A."/>
            <person name="Pope W.H."/>
            <person name="Jacobs-Sera D."/>
            <person name="Hendrix R.W."/>
            <person name="Hatfull G.F."/>
        </authorList>
    </citation>
    <scope>NUCLEOTIDE SEQUENCE [LARGE SCALE GENOMIC DNA]</scope>
    <source>
        <strain evidence="5 6">DSM 27648</strain>
    </source>
</reference>
<dbReference type="KEGG" id="llu:AKJ09_04768"/>
<dbReference type="EMBL" id="CP012333">
    <property type="protein sequence ID" value="AKU98104.1"/>
    <property type="molecule type" value="Genomic_DNA"/>
</dbReference>
<dbReference type="InterPro" id="IPR016032">
    <property type="entry name" value="Sig_transdc_resp-reg_C-effctor"/>
</dbReference>
<dbReference type="GO" id="GO:0043531">
    <property type="term" value="F:ADP binding"/>
    <property type="evidence" value="ECO:0007669"/>
    <property type="project" value="InterPro"/>
</dbReference>
<dbReference type="SMART" id="SM00862">
    <property type="entry name" value="Trans_reg_C"/>
    <property type="match status" value="1"/>
</dbReference>
<dbReference type="Pfam" id="PF00931">
    <property type="entry name" value="NB-ARC"/>
    <property type="match status" value="1"/>
</dbReference>
<dbReference type="SUPFAM" id="SSF52540">
    <property type="entry name" value="P-loop containing nucleoside triphosphate hydrolases"/>
    <property type="match status" value="1"/>
</dbReference>
<evidence type="ECO:0000256" key="1">
    <source>
        <dbReference type="ARBA" id="ARBA00023125"/>
    </source>
</evidence>
<dbReference type="InterPro" id="IPR001867">
    <property type="entry name" value="OmpR/PhoB-type_DNA-bd"/>
</dbReference>
<dbReference type="SUPFAM" id="SSF46894">
    <property type="entry name" value="C-terminal effector domain of the bipartite response regulators"/>
    <property type="match status" value="1"/>
</dbReference>
<dbReference type="AlphaFoldDB" id="A0A0K1PY83"/>
<dbReference type="Gene3D" id="3.40.50.300">
    <property type="entry name" value="P-loop containing nucleotide triphosphate hydrolases"/>
    <property type="match status" value="1"/>
</dbReference>
<evidence type="ECO:0000256" key="2">
    <source>
        <dbReference type="PROSITE-ProRule" id="PRU01091"/>
    </source>
</evidence>
<protein>
    <submittedName>
        <fullName evidence="5">Transcriptional regulator, SARP family</fullName>
    </submittedName>
</protein>
<dbReference type="GO" id="GO:0003677">
    <property type="term" value="F:DNA binding"/>
    <property type="evidence" value="ECO:0007669"/>
    <property type="project" value="UniProtKB-UniRule"/>
</dbReference>
<accession>A0A0K1PY83</accession>
<evidence type="ECO:0000259" key="4">
    <source>
        <dbReference type="PROSITE" id="PS51755"/>
    </source>
</evidence>
<dbReference type="InterPro" id="IPR036388">
    <property type="entry name" value="WH-like_DNA-bd_sf"/>
</dbReference>
<dbReference type="RefSeq" id="WP_169927734.1">
    <property type="nucleotide sequence ID" value="NZ_CP012333.1"/>
</dbReference>
<dbReference type="GO" id="GO:0006355">
    <property type="term" value="P:regulation of DNA-templated transcription"/>
    <property type="evidence" value="ECO:0007669"/>
    <property type="project" value="InterPro"/>
</dbReference>
<feature type="domain" description="OmpR/PhoB-type" evidence="4">
    <location>
        <begin position="891"/>
        <end position="993"/>
    </location>
</feature>
<proteinExistence type="predicted"/>
<dbReference type="InterPro" id="IPR003593">
    <property type="entry name" value="AAA+_ATPase"/>
</dbReference>
<dbReference type="Proteomes" id="UP000064967">
    <property type="component" value="Chromosome"/>
</dbReference>